<evidence type="ECO:0000313" key="2">
    <source>
        <dbReference type="Proteomes" id="UP000016933"/>
    </source>
</evidence>
<keyword evidence="2" id="KW-1185">Reference proteome</keyword>
<protein>
    <submittedName>
        <fullName evidence="1">Uncharacterized protein</fullName>
    </submittedName>
</protein>
<reference evidence="2" key="1">
    <citation type="journal article" date="2012" name="PLoS Genet.">
        <title>The genomes of the fungal plant pathogens Cladosporium fulvum and Dothistroma septosporum reveal adaptation to different hosts and lifestyles but also signatures of common ancestry.</title>
        <authorList>
            <person name="de Wit P.J.G.M."/>
            <person name="van der Burgt A."/>
            <person name="Oekmen B."/>
            <person name="Stergiopoulos I."/>
            <person name="Abd-Elsalam K.A."/>
            <person name="Aerts A.L."/>
            <person name="Bahkali A.H."/>
            <person name="Beenen H.G."/>
            <person name="Chettri P."/>
            <person name="Cox M.P."/>
            <person name="Datema E."/>
            <person name="de Vries R.P."/>
            <person name="Dhillon B."/>
            <person name="Ganley A.R."/>
            <person name="Griffiths S.A."/>
            <person name="Guo Y."/>
            <person name="Hamelin R.C."/>
            <person name="Henrissat B."/>
            <person name="Kabir M.S."/>
            <person name="Jashni M.K."/>
            <person name="Kema G."/>
            <person name="Klaubauf S."/>
            <person name="Lapidus A."/>
            <person name="Levasseur A."/>
            <person name="Lindquist E."/>
            <person name="Mehrabi R."/>
            <person name="Ohm R.A."/>
            <person name="Owen T.J."/>
            <person name="Salamov A."/>
            <person name="Schwelm A."/>
            <person name="Schijlen E."/>
            <person name="Sun H."/>
            <person name="van den Burg H.A."/>
            <person name="van Ham R.C.H.J."/>
            <person name="Zhang S."/>
            <person name="Goodwin S.B."/>
            <person name="Grigoriev I.V."/>
            <person name="Collemare J."/>
            <person name="Bradshaw R.E."/>
        </authorList>
    </citation>
    <scope>NUCLEOTIDE SEQUENCE [LARGE SCALE GENOMIC DNA]</scope>
    <source>
        <strain evidence="2">NZE10 / CBS 128990</strain>
    </source>
</reference>
<dbReference type="Proteomes" id="UP000016933">
    <property type="component" value="Unassembled WGS sequence"/>
</dbReference>
<dbReference type="AlphaFoldDB" id="N1PVJ2"/>
<sequence length="324" mass="35468">MHMLLSEAGVLVTEDQSCKHMICSENFFDISNLEEKSSKVPQIRRWCHQSLLPRVVEELKNITIIGISSRESTAAEDRAKTMQTLWHLEDGDHEYRGSCSAGHEKKHEKPCGSTGADPELMAARSRARGLNVLAGMKAPRGGPPAPSSKTSSYLKRHKYELPINQARLFETTTRAWANSGTMPPAVHTSLLDVPEATNTSTGAMMEFLDGDVGAYLPFSNDALTSEIQLPDFTVGGNGWELSHGGTMTEVEMTEMFNATTFGQDDPLPDVAAMDFDWNDAMATTAEDFATLPATDGDQFAFDDDTMFEGVFDLPLDDTFGSQNG</sequence>
<gene>
    <name evidence="1" type="ORF">DOTSEDRAFT_169028</name>
</gene>
<dbReference type="OrthoDB" id="10558123at2759"/>
<accession>N1PVJ2</accession>
<proteinExistence type="predicted"/>
<dbReference type="eggNOG" id="ENOG502TMST">
    <property type="taxonomic scope" value="Eukaryota"/>
</dbReference>
<dbReference type="HOGENOM" id="CLU_857952_0_0_1"/>
<organism evidence="1 2">
    <name type="scientific">Dothistroma septosporum (strain NZE10 / CBS 128990)</name>
    <name type="common">Red band needle blight fungus</name>
    <name type="synonym">Mycosphaerella pini</name>
    <dbReference type="NCBI Taxonomy" id="675120"/>
    <lineage>
        <taxon>Eukaryota</taxon>
        <taxon>Fungi</taxon>
        <taxon>Dikarya</taxon>
        <taxon>Ascomycota</taxon>
        <taxon>Pezizomycotina</taxon>
        <taxon>Dothideomycetes</taxon>
        <taxon>Dothideomycetidae</taxon>
        <taxon>Mycosphaerellales</taxon>
        <taxon>Mycosphaerellaceae</taxon>
        <taxon>Dothistroma</taxon>
    </lineage>
</organism>
<evidence type="ECO:0000313" key="1">
    <source>
        <dbReference type="EMBL" id="EME46434.1"/>
    </source>
</evidence>
<dbReference type="STRING" id="675120.N1PVJ2"/>
<dbReference type="EMBL" id="KB446537">
    <property type="protein sequence ID" value="EME46434.1"/>
    <property type="molecule type" value="Genomic_DNA"/>
</dbReference>
<reference evidence="1 2" key="2">
    <citation type="journal article" date="2012" name="PLoS Pathog.">
        <title>Diverse lifestyles and strategies of plant pathogenesis encoded in the genomes of eighteen Dothideomycetes fungi.</title>
        <authorList>
            <person name="Ohm R.A."/>
            <person name="Feau N."/>
            <person name="Henrissat B."/>
            <person name="Schoch C.L."/>
            <person name="Horwitz B.A."/>
            <person name="Barry K.W."/>
            <person name="Condon B.J."/>
            <person name="Copeland A.C."/>
            <person name="Dhillon B."/>
            <person name="Glaser F."/>
            <person name="Hesse C.N."/>
            <person name="Kosti I."/>
            <person name="LaButti K."/>
            <person name="Lindquist E.A."/>
            <person name="Lucas S."/>
            <person name="Salamov A.A."/>
            <person name="Bradshaw R.E."/>
            <person name="Ciuffetti L."/>
            <person name="Hamelin R.C."/>
            <person name="Kema G.H.J."/>
            <person name="Lawrence C."/>
            <person name="Scott J.A."/>
            <person name="Spatafora J.W."/>
            <person name="Turgeon B.G."/>
            <person name="de Wit P.J.G.M."/>
            <person name="Zhong S."/>
            <person name="Goodwin S.B."/>
            <person name="Grigoriev I.V."/>
        </authorList>
    </citation>
    <scope>NUCLEOTIDE SEQUENCE [LARGE SCALE GENOMIC DNA]</scope>
    <source>
        <strain evidence="2">NZE10 / CBS 128990</strain>
    </source>
</reference>
<name>N1PVJ2_DOTSN</name>